<dbReference type="RefSeq" id="WP_079470869.1">
    <property type="nucleotide sequence ID" value="NZ_FUZZ01000002.1"/>
</dbReference>
<dbReference type="STRING" id="393003.SAMN05660461_3612"/>
<evidence type="ECO:0000259" key="2">
    <source>
        <dbReference type="Pfam" id="PF21347"/>
    </source>
</evidence>
<gene>
    <name evidence="3" type="ORF">SAMN05660461_3612</name>
</gene>
<reference evidence="3 4" key="1">
    <citation type="submission" date="2017-02" db="EMBL/GenBank/DDBJ databases">
        <authorList>
            <person name="Peterson S.W."/>
        </authorList>
    </citation>
    <scope>NUCLEOTIDE SEQUENCE [LARGE SCALE GENOMIC DNA]</scope>
    <source>
        <strain evidence="3 4">DSM 18108</strain>
    </source>
</reference>
<feature type="domain" description="DUF3108" evidence="2">
    <location>
        <begin position="33"/>
        <end position="223"/>
    </location>
</feature>
<proteinExistence type="predicted"/>
<feature type="signal peptide" evidence="1">
    <location>
        <begin position="1"/>
        <end position="19"/>
    </location>
</feature>
<feature type="chain" id="PRO_5012188540" description="DUF3108 domain-containing protein" evidence="1">
    <location>
        <begin position="20"/>
        <end position="231"/>
    </location>
</feature>
<evidence type="ECO:0000313" key="4">
    <source>
        <dbReference type="Proteomes" id="UP000190166"/>
    </source>
</evidence>
<dbReference type="AlphaFoldDB" id="A0A1T5P2R9"/>
<dbReference type="Pfam" id="PF21347">
    <property type="entry name" value="DUF3108_like"/>
    <property type="match status" value="1"/>
</dbReference>
<dbReference type="Gene3D" id="2.40.360.20">
    <property type="match status" value="1"/>
</dbReference>
<name>A0A1T5P2R9_9BACT</name>
<evidence type="ECO:0000313" key="3">
    <source>
        <dbReference type="EMBL" id="SKD06916.1"/>
    </source>
</evidence>
<accession>A0A1T5P2R9</accession>
<organism evidence="3 4">
    <name type="scientific">Chitinophaga ginsengisegetis</name>
    <dbReference type="NCBI Taxonomy" id="393003"/>
    <lineage>
        <taxon>Bacteria</taxon>
        <taxon>Pseudomonadati</taxon>
        <taxon>Bacteroidota</taxon>
        <taxon>Chitinophagia</taxon>
        <taxon>Chitinophagales</taxon>
        <taxon>Chitinophagaceae</taxon>
        <taxon>Chitinophaga</taxon>
    </lineage>
</organism>
<keyword evidence="1" id="KW-0732">Signal</keyword>
<dbReference type="InterPro" id="IPR049279">
    <property type="entry name" value="DUF3108-like"/>
</dbReference>
<protein>
    <recommendedName>
        <fullName evidence="2">DUF3108 domain-containing protein</fullName>
    </recommendedName>
</protein>
<dbReference type="EMBL" id="FUZZ01000002">
    <property type="protein sequence ID" value="SKD06916.1"/>
    <property type="molecule type" value="Genomic_DNA"/>
</dbReference>
<dbReference type="Proteomes" id="UP000190166">
    <property type="component" value="Unassembled WGS sequence"/>
</dbReference>
<sequence length="231" mass="25137">MKKALVFLVALCFAIPVLAQDCKGYYYLLNNAEIEMTILDAKGVASGKTIYKVTNVRKDGAGTVSDFTNTFYDKSNKQVTSGTGQFKCSGNGVAIDMKMSVPSMPQMKDMKMEGKTNASFLDYPSGMHAGQELPGGTFEMNGNVKGMEMGISYVISNRKVLGKEKVTTPAGSWDCFKIAYDINFEMKMMGQGIPMKFSAIEWFAPDFGPVKTSSSKDGKDMGGTMITALKK</sequence>
<keyword evidence="4" id="KW-1185">Reference proteome</keyword>
<evidence type="ECO:0000256" key="1">
    <source>
        <dbReference type="SAM" id="SignalP"/>
    </source>
</evidence>